<evidence type="ECO:0000256" key="7">
    <source>
        <dbReference type="RuleBase" id="RU367016"/>
    </source>
</evidence>
<comment type="caution">
    <text evidence="10">The sequence shown here is derived from an EMBL/GenBank/DDBJ whole genome shotgun (WGS) entry which is preliminary data.</text>
</comment>
<accession>A0A7W3PK42</accession>
<dbReference type="Pfam" id="PF09335">
    <property type="entry name" value="VTT_dom"/>
    <property type="match status" value="1"/>
</dbReference>
<dbReference type="Proteomes" id="UP000522688">
    <property type="component" value="Unassembled WGS sequence"/>
</dbReference>
<dbReference type="OrthoDB" id="9813426at2"/>
<feature type="transmembrane region" description="Helical" evidence="7">
    <location>
        <begin position="16"/>
        <end position="36"/>
    </location>
</feature>
<feature type="transmembrane region" description="Helical" evidence="7">
    <location>
        <begin position="56"/>
        <end position="77"/>
    </location>
</feature>
<proteinExistence type="inferred from homology"/>
<dbReference type="EMBL" id="JACGWW010000004">
    <property type="protein sequence ID" value="MBA8814394.1"/>
    <property type="molecule type" value="Genomic_DNA"/>
</dbReference>
<name>A0A7W3PK42_9MICO</name>
<dbReference type="InterPro" id="IPR032816">
    <property type="entry name" value="VTT_dom"/>
</dbReference>
<organism evidence="10 12">
    <name type="scientific">Frigoribacterium faeni</name>
    <dbReference type="NCBI Taxonomy" id="145483"/>
    <lineage>
        <taxon>Bacteria</taxon>
        <taxon>Bacillati</taxon>
        <taxon>Actinomycetota</taxon>
        <taxon>Actinomycetes</taxon>
        <taxon>Micrococcales</taxon>
        <taxon>Microbacteriaceae</taxon>
        <taxon>Frigoribacterium</taxon>
    </lineage>
</organism>
<dbReference type="Proteomes" id="UP000321154">
    <property type="component" value="Unassembled WGS sequence"/>
</dbReference>
<evidence type="ECO:0000256" key="1">
    <source>
        <dbReference type="ARBA" id="ARBA00004651"/>
    </source>
</evidence>
<evidence type="ECO:0000259" key="8">
    <source>
        <dbReference type="Pfam" id="PF09335"/>
    </source>
</evidence>
<keyword evidence="5 7" id="KW-1133">Transmembrane helix</keyword>
<reference evidence="9 11" key="1">
    <citation type="submission" date="2019-07" db="EMBL/GenBank/DDBJ databases">
        <title>Whole genome shotgun sequence of Frigoribacterium faeni NBRC 103066.</title>
        <authorList>
            <person name="Hosoyama A."/>
            <person name="Uohara A."/>
            <person name="Ohji S."/>
            <person name="Ichikawa N."/>
        </authorList>
    </citation>
    <scope>NUCLEOTIDE SEQUENCE [LARGE SCALE GENOMIC DNA]</scope>
    <source>
        <strain evidence="9 11">NBRC 103066</strain>
    </source>
</reference>
<keyword evidence="11" id="KW-1185">Reference proteome</keyword>
<keyword evidence="4 7" id="KW-0812">Transmembrane</keyword>
<dbReference type="EMBL" id="BJUV01000026">
    <property type="protein sequence ID" value="GEK84047.1"/>
    <property type="molecule type" value="Genomic_DNA"/>
</dbReference>
<dbReference type="GO" id="GO:0005886">
    <property type="term" value="C:plasma membrane"/>
    <property type="evidence" value="ECO:0007669"/>
    <property type="project" value="UniProtKB-SubCell"/>
</dbReference>
<dbReference type="AlphaFoldDB" id="A0A7W3PK42"/>
<dbReference type="PANTHER" id="PTHR30353">
    <property type="entry name" value="INNER MEMBRANE PROTEIN DEDA-RELATED"/>
    <property type="match status" value="1"/>
</dbReference>
<evidence type="ECO:0000256" key="4">
    <source>
        <dbReference type="ARBA" id="ARBA00022692"/>
    </source>
</evidence>
<evidence type="ECO:0000256" key="5">
    <source>
        <dbReference type="ARBA" id="ARBA00022989"/>
    </source>
</evidence>
<evidence type="ECO:0000313" key="10">
    <source>
        <dbReference type="EMBL" id="MBA8814394.1"/>
    </source>
</evidence>
<evidence type="ECO:0000256" key="6">
    <source>
        <dbReference type="ARBA" id="ARBA00023136"/>
    </source>
</evidence>
<dbReference type="PANTHER" id="PTHR30353:SF0">
    <property type="entry name" value="TRANSMEMBRANE PROTEIN"/>
    <property type="match status" value="1"/>
</dbReference>
<evidence type="ECO:0000313" key="9">
    <source>
        <dbReference type="EMBL" id="GEK84047.1"/>
    </source>
</evidence>
<protein>
    <submittedName>
        <fullName evidence="9">Membrane protein</fullName>
    </submittedName>
    <submittedName>
        <fullName evidence="10">Membrane-associated protein</fullName>
    </submittedName>
</protein>
<sequence>MSILDPQALLAGMGPWALGGLSLMIFVESGLLFPFLPGDSLLVTAGLLHQSLGLSVALIALCAFLAAAAGDQVGFFLGHRFGRRWFRPDARVLKTAHLEQAEAFFVRHGGKALVLGRFVPVVRTFVPLAAGTSGYPYRMFVVWNLAGAFLWAVGMTVLGSLLGGLPFVADHIDLLAVGLVVVSVLPIVVTALRRSRVGRAEQRVAATTTRDEEAVGDRS</sequence>
<dbReference type="RefSeq" id="WP_146856367.1">
    <property type="nucleotide sequence ID" value="NZ_BAAAHR010000003.1"/>
</dbReference>
<evidence type="ECO:0000313" key="11">
    <source>
        <dbReference type="Proteomes" id="UP000321154"/>
    </source>
</evidence>
<feature type="domain" description="VTT" evidence="8">
    <location>
        <begin position="36"/>
        <end position="160"/>
    </location>
</feature>
<feature type="transmembrane region" description="Helical" evidence="7">
    <location>
        <begin position="174"/>
        <end position="192"/>
    </location>
</feature>
<evidence type="ECO:0000313" key="12">
    <source>
        <dbReference type="Proteomes" id="UP000522688"/>
    </source>
</evidence>
<evidence type="ECO:0000256" key="3">
    <source>
        <dbReference type="ARBA" id="ARBA00022475"/>
    </source>
</evidence>
<feature type="transmembrane region" description="Helical" evidence="7">
    <location>
        <begin position="140"/>
        <end position="162"/>
    </location>
</feature>
<evidence type="ECO:0000256" key="2">
    <source>
        <dbReference type="ARBA" id="ARBA00010792"/>
    </source>
</evidence>
<gene>
    <name evidence="10" type="ORF">FB463_002665</name>
    <name evidence="9" type="ORF">FFA01_23560</name>
</gene>
<keyword evidence="6 7" id="KW-0472">Membrane</keyword>
<keyword evidence="3 7" id="KW-1003">Cell membrane</keyword>
<dbReference type="InterPro" id="IPR032818">
    <property type="entry name" value="DedA-like"/>
</dbReference>
<reference evidence="10 12" key="2">
    <citation type="submission" date="2020-07" db="EMBL/GenBank/DDBJ databases">
        <title>Sequencing the genomes of 1000 actinobacteria strains.</title>
        <authorList>
            <person name="Klenk H.-P."/>
        </authorList>
    </citation>
    <scope>NUCLEOTIDE SEQUENCE [LARGE SCALE GENOMIC DNA]</scope>
    <source>
        <strain evidence="10 12">DSM 10309</strain>
    </source>
</reference>
<comment type="subcellular location">
    <subcellularLocation>
        <location evidence="1 7">Cell membrane</location>
        <topology evidence="1 7">Multi-pass membrane protein</topology>
    </subcellularLocation>
</comment>
<comment type="similarity">
    <text evidence="2 7">Belongs to the DedA family.</text>
</comment>